<dbReference type="PANTHER" id="PTHR11075:SF54">
    <property type="entry name" value="LARGE RIBOSOMAL SUBUNIT PROTEIN ML62"/>
    <property type="match status" value="1"/>
</dbReference>
<evidence type="ECO:0000313" key="3">
    <source>
        <dbReference type="EMBL" id="CAE0366374.1"/>
    </source>
</evidence>
<dbReference type="InterPro" id="IPR052104">
    <property type="entry name" value="Mito_Release_Factor_mL62"/>
</dbReference>
<dbReference type="PANTHER" id="PTHR11075">
    <property type="entry name" value="PEPTIDE CHAIN RELEASE FACTOR"/>
    <property type="match status" value="1"/>
</dbReference>
<dbReference type="SUPFAM" id="SSF110916">
    <property type="entry name" value="Peptidyl-tRNA hydrolase domain-like"/>
    <property type="match status" value="1"/>
</dbReference>
<evidence type="ECO:0000256" key="1">
    <source>
        <dbReference type="SAM" id="MobiDB-lite"/>
    </source>
</evidence>
<proteinExistence type="predicted"/>
<evidence type="ECO:0000259" key="2">
    <source>
        <dbReference type="Pfam" id="PF00472"/>
    </source>
</evidence>
<dbReference type="GO" id="GO:0016150">
    <property type="term" value="F:translation release factor activity, codon nonspecific"/>
    <property type="evidence" value="ECO:0007669"/>
    <property type="project" value="TreeGrafter"/>
</dbReference>
<name>A0A7S3NKE4_9STRA</name>
<organism evidence="3">
    <name type="scientific">Aureoumbra lagunensis</name>
    <dbReference type="NCBI Taxonomy" id="44058"/>
    <lineage>
        <taxon>Eukaryota</taxon>
        <taxon>Sar</taxon>
        <taxon>Stramenopiles</taxon>
        <taxon>Ochrophyta</taxon>
        <taxon>Pelagophyceae</taxon>
        <taxon>Pelagomonadales</taxon>
        <taxon>Aureoumbra</taxon>
    </lineage>
</organism>
<dbReference type="EMBL" id="HBIJ01010350">
    <property type="protein sequence ID" value="CAE0366374.1"/>
    <property type="molecule type" value="Transcribed_RNA"/>
</dbReference>
<dbReference type="Pfam" id="PF00472">
    <property type="entry name" value="RF-1"/>
    <property type="match status" value="1"/>
</dbReference>
<dbReference type="GO" id="GO:0070126">
    <property type="term" value="P:mitochondrial translational termination"/>
    <property type="evidence" value="ECO:0007669"/>
    <property type="project" value="TreeGrafter"/>
</dbReference>
<sequence length="166" mass="19369">MIIIPRVAASLRPKINFVMQQLARWRTRLIDEMPPNVAKLNYTRSSGPGGQNVNKLNTKAELRLDLHYAIQVGWLKSDVAQRLREAHSNRINSIGEFSITAQEYRTQHQNRQACFNKLSQILEDVRDPPKQRSLRTGISQRTKAARRDEKRKRSVVKQNRRKTVDW</sequence>
<dbReference type="InterPro" id="IPR000352">
    <property type="entry name" value="Pep_chain_release_fac_I"/>
</dbReference>
<feature type="compositionally biased region" description="Basic residues" evidence="1">
    <location>
        <begin position="149"/>
        <end position="166"/>
    </location>
</feature>
<protein>
    <recommendedName>
        <fullName evidence="2">Prokaryotic-type class I peptide chain release factors domain-containing protein</fullName>
    </recommendedName>
</protein>
<accession>A0A7S3NKE4</accession>
<dbReference type="AlphaFoldDB" id="A0A7S3NKE4"/>
<feature type="domain" description="Prokaryotic-type class I peptide chain release factors" evidence="2">
    <location>
        <begin position="33"/>
        <end position="160"/>
    </location>
</feature>
<feature type="region of interest" description="Disordered" evidence="1">
    <location>
        <begin position="126"/>
        <end position="166"/>
    </location>
</feature>
<gene>
    <name evidence="3" type="ORF">ALAG00032_LOCUS7118</name>
</gene>
<dbReference type="Gene3D" id="3.30.160.20">
    <property type="match status" value="1"/>
</dbReference>
<dbReference type="GO" id="GO:0004045">
    <property type="term" value="F:peptidyl-tRNA hydrolase activity"/>
    <property type="evidence" value="ECO:0007669"/>
    <property type="project" value="TreeGrafter"/>
</dbReference>
<reference evidence="3" key="1">
    <citation type="submission" date="2021-01" db="EMBL/GenBank/DDBJ databases">
        <authorList>
            <person name="Corre E."/>
            <person name="Pelletier E."/>
            <person name="Niang G."/>
            <person name="Scheremetjew M."/>
            <person name="Finn R."/>
            <person name="Kale V."/>
            <person name="Holt S."/>
            <person name="Cochrane G."/>
            <person name="Meng A."/>
            <person name="Brown T."/>
            <person name="Cohen L."/>
        </authorList>
    </citation>
    <scope>NUCLEOTIDE SEQUENCE</scope>
    <source>
        <strain evidence="3">CCMP1510</strain>
    </source>
</reference>
<dbReference type="GO" id="GO:0005762">
    <property type="term" value="C:mitochondrial large ribosomal subunit"/>
    <property type="evidence" value="ECO:0007669"/>
    <property type="project" value="TreeGrafter"/>
</dbReference>